<dbReference type="InterPro" id="IPR038135">
    <property type="entry name" value="Methylthiotransferase_N_sf"/>
</dbReference>
<feature type="binding site" evidence="8">
    <location>
        <position position="49"/>
    </location>
    <ligand>
        <name>[4Fe-4S] cluster</name>
        <dbReference type="ChEBI" id="CHEBI:49883"/>
        <label>1</label>
    </ligand>
</feature>
<evidence type="ECO:0000256" key="4">
    <source>
        <dbReference type="ARBA" id="ARBA00022691"/>
    </source>
</evidence>
<evidence type="ECO:0000256" key="1">
    <source>
        <dbReference type="ARBA" id="ARBA00022485"/>
    </source>
</evidence>
<dbReference type="InterPro" id="IPR020612">
    <property type="entry name" value="Methylthiotransferase_CS"/>
</dbReference>
<dbReference type="InterPro" id="IPR012340">
    <property type="entry name" value="NA-bd_OB-fold"/>
</dbReference>
<dbReference type="GO" id="GO:0035599">
    <property type="term" value="F:aspartic acid methylthiotransferase activity"/>
    <property type="evidence" value="ECO:0007669"/>
    <property type="project" value="TreeGrafter"/>
</dbReference>
<dbReference type="AlphaFoldDB" id="A0A1F2WGN3"/>
<keyword evidence="1 8" id="KW-0004">4Fe-4S</keyword>
<protein>
    <recommendedName>
        <fullName evidence="8">Ribosomal protein uS12 methylthiotransferase RimO</fullName>
        <shortName evidence="8">uS12 MTTase</shortName>
        <shortName evidence="8">uS12 methylthiotransferase</shortName>
        <ecNumber evidence="8">2.8.4.4</ecNumber>
    </recommendedName>
    <alternativeName>
        <fullName evidence="8">Ribosomal protein uS12 (aspartate-C(3))-methylthiotransferase</fullName>
    </alternativeName>
    <alternativeName>
        <fullName evidence="8">Ribosome maturation factor RimO</fullName>
    </alternativeName>
</protein>
<dbReference type="Gene3D" id="3.40.50.12160">
    <property type="entry name" value="Methylthiotransferase, N-terminal domain"/>
    <property type="match status" value="1"/>
</dbReference>
<dbReference type="GO" id="GO:0005840">
    <property type="term" value="C:ribosome"/>
    <property type="evidence" value="ECO:0007669"/>
    <property type="project" value="UniProtKB-KW"/>
</dbReference>
<dbReference type="SFLD" id="SFLDS00029">
    <property type="entry name" value="Radical_SAM"/>
    <property type="match status" value="1"/>
</dbReference>
<feature type="domain" description="MTTase N-terminal" evidence="10">
    <location>
        <begin position="4"/>
        <end position="120"/>
    </location>
</feature>
<dbReference type="InterPro" id="IPR058240">
    <property type="entry name" value="rSAM_sf"/>
</dbReference>
<dbReference type="SMART" id="SM00729">
    <property type="entry name" value="Elp3"/>
    <property type="match status" value="1"/>
</dbReference>
<feature type="binding site" evidence="8">
    <location>
        <position position="146"/>
    </location>
    <ligand>
        <name>[4Fe-4S] cluster</name>
        <dbReference type="ChEBI" id="CHEBI:49883"/>
        <label>2</label>
        <note>4Fe-4S-S-AdoMet</note>
    </ligand>
</feature>
<name>A0A1F2WGN3_9ACTN</name>
<comment type="function">
    <text evidence="8">Catalyzes the methylthiolation of an aspartic acid residue of ribosomal protein uS12.</text>
</comment>
<dbReference type="InterPro" id="IPR005839">
    <property type="entry name" value="Methylthiotransferase"/>
</dbReference>
<feature type="binding site" evidence="8">
    <location>
        <position position="82"/>
    </location>
    <ligand>
        <name>[4Fe-4S] cluster</name>
        <dbReference type="ChEBI" id="CHEBI:49883"/>
        <label>1</label>
    </ligand>
</feature>
<feature type="domain" description="TRAM" evidence="9">
    <location>
        <begin position="364"/>
        <end position="433"/>
    </location>
</feature>
<dbReference type="SUPFAM" id="SSF102114">
    <property type="entry name" value="Radical SAM enzymes"/>
    <property type="match status" value="1"/>
</dbReference>
<organism evidence="12 13">
    <name type="scientific">Candidatus Solincola sediminis</name>
    <dbReference type="NCBI Taxonomy" id="1797199"/>
    <lineage>
        <taxon>Bacteria</taxon>
        <taxon>Bacillati</taxon>
        <taxon>Actinomycetota</taxon>
        <taxon>Candidatus Geothermincolia</taxon>
        <taxon>Candidatus Geothermincolales</taxon>
        <taxon>Candidatus Geothermincolaceae</taxon>
        <taxon>Candidatus Solincola</taxon>
    </lineage>
</organism>
<keyword evidence="3 8" id="KW-0808">Transferase</keyword>
<dbReference type="InterPro" id="IPR005840">
    <property type="entry name" value="Ribosomal_uS12_MeSTrfase_RimO"/>
</dbReference>
<dbReference type="Pfam" id="PF18693">
    <property type="entry name" value="TRAM_2"/>
    <property type="match status" value="1"/>
</dbReference>
<dbReference type="PROSITE" id="PS51918">
    <property type="entry name" value="RADICAL_SAM"/>
    <property type="match status" value="1"/>
</dbReference>
<dbReference type="NCBIfam" id="TIGR01125">
    <property type="entry name" value="30S ribosomal protein S12 methylthiotransferase RimO"/>
    <property type="match status" value="1"/>
</dbReference>
<dbReference type="EMBL" id="MELK01000050">
    <property type="protein sequence ID" value="OFW56025.1"/>
    <property type="molecule type" value="Genomic_DNA"/>
</dbReference>
<evidence type="ECO:0000256" key="3">
    <source>
        <dbReference type="ARBA" id="ARBA00022679"/>
    </source>
</evidence>
<gene>
    <name evidence="8" type="primary">rimO</name>
    <name evidence="12" type="ORF">A2Y75_04775</name>
</gene>
<dbReference type="Gene3D" id="3.80.30.20">
    <property type="entry name" value="tm_1862 like domain"/>
    <property type="match status" value="1"/>
</dbReference>
<comment type="similarity">
    <text evidence="8">Belongs to the methylthiotransferase family. RimO subfamily.</text>
</comment>
<dbReference type="GO" id="GO:0046872">
    <property type="term" value="F:metal ion binding"/>
    <property type="evidence" value="ECO:0007669"/>
    <property type="project" value="UniProtKB-KW"/>
</dbReference>
<dbReference type="InterPro" id="IPR002792">
    <property type="entry name" value="TRAM_dom"/>
</dbReference>
<reference evidence="12 13" key="1">
    <citation type="journal article" date="2016" name="Nat. Commun.">
        <title>Thousands of microbial genomes shed light on interconnected biogeochemical processes in an aquifer system.</title>
        <authorList>
            <person name="Anantharaman K."/>
            <person name="Brown C.T."/>
            <person name="Hug L.A."/>
            <person name="Sharon I."/>
            <person name="Castelle C.J."/>
            <person name="Probst A.J."/>
            <person name="Thomas B.C."/>
            <person name="Singh A."/>
            <person name="Wilkins M.J."/>
            <person name="Karaoz U."/>
            <person name="Brodie E.L."/>
            <person name="Williams K.H."/>
            <person name="Hubbard S.S."/>
            <person name="Banfield J.F."/>
        </authorList>
    </citation>
    <scope>NUCLEOTIDE SEQUENCE [LARGE SCALE GENOMIC DNA]</scope>
</reference>
<feature type="domain" description="Radical SAM core" evidence="11">
    <location>
        <begin position="132"/>
        <end position="361"/>
    </location>
</feature>
<dbReference type="GO" id="GO:0051539">
    <property type="term" value="F:4 iron, 4 sulfur cluster binding"/>
    <property type="evidence" value="ECO:0007669"/>
    <property type="project" value="UniProtKB-UniRule"/>
</dbReference>
<dbReference type="GO" id="GO:0006400">
    <property type="term" value="P:tRNA modification"/>
    <property type="evidence" value="ECO:0007669"/>
    <property type="project" value="InterPro"/>
</dbReference>
<dbReference type="PROSITE" id="PS51449">
    <property type="entry name" value="MTTASE_N"/>
    <property type="match status" value="1"/>
</dbReference>
<accession>A0A1F2WGN3</accession>
<keyword evidence="2 8" id="KW-0963">Cytoplasm</keyword>
<comment type="cofactor">
    <cofactor evidence="8">
        <name>[4Fe-4S] cluster</name>
        <dbReference type="ChEBI" id="CHEBI:49883"/>
    </cofactor>
    <text evidence="8">Binds 2 [4Fe-4S] clusters. One cluster is coordinated with 3 cysteines and an exchangeable S-adenosyl-L-methionine.</text>
</comment>
<evidence type="ECO:0000259" key="9">
    <source>
        <dbReference type="PROSITE" id="PS50926"/>
    </source>
</evidence>
<evidence type="ECO:0000256" key="2">
    <source>
        <dbReference type="ARBA" id="ARBA00022490"/>
    </source>
</evidence>
<dbReference type="Pfam" id="PF00919">
    <property type="entry name" value="UPF0004"/>
    <property type="match status" value="1"/>
</dbReference>
<dbReference type="GO" id="GO:0103039">
    <property type="term" value="F:protein methylthiotransferase activity"/>
    <property type="evidence" value="ECO:0007669"/>
    <property type="project" value="UniProtKB-EC"/>
</dbReference>
<dbReference type="SFLD" id="SFLDG01082">
    <property type="entry name" value="B12-binding_domain_containing"/>
    <property type="match status" value="1"/>
</dbReference>
<keyword evidence="6 8" id="KW-0408">Iron</keyword>
<comment type="catalytic activity">
    <reaction evidence="8">
        <text>L-aspartate(89)-[ribosomal protein uS12]-hydrogen + (sulfur carrier)-SH + AH2 + 2 S-adenosyl-L-methionine = 3-methylsulfanyl-L-aspartate(89)-[ribosomal protein uS12]-hydrogen + (sulfur carrier)-H + 5'-deoxyadenosine + L-methionine + A + S-adenosyl-L-homocysteine + 2 H(+)</text>
        <dbReference type="Rhea" id="RHEA:37087"/>
        <dbReference type="Rhea" id="RHEA-COMP:10460"/>
        <dbReference type="Rhea" id="RHEA-COMP:10461"/>
        <dbReference type="Rhea" id="RHEA-COMP:14737"/>
        <dbReference type="Rhea" id="RHEA-COMP:14739"/>
        <dbReference type="ChEBI" id="CHEBI:13193"/>
        <dbReference type="ChEBI" id="CHEBI:15378"/>
        <dbReference type="ChEBI" id="CHEBI:17319"/>
        <dbReference type="ChEBI" id="CHEBI:17499"/>
        <dbReference type="ChEBI" id="CHEBI:29917"/>
        <dbReference type="ChEBI" id="CHEBI:29961"/>
        <dbReference type="ChEBI" id="CHEBI:57844"/>
        <dbReference type="ChEBI" id="CHEBI:57856"/>
        <dbReference type="ChEBI" id="CHEBI:59789"/>
        <dbReference type="ChEBI" id="CHEBI:64428"/>
        <dbReference type="ChEBI" id="CHEBI:73599"/>
        <dbReference type="EC" id="2.8.4.4"/>
    </reaction>
</comment>
<dbReference type="SFLD" id="SFLDG01061">
    <property type="entry name" value="methylthiotransferase"/>
    <property type="match status" value="1"/>
</dbReference>
<feature type="binding site" evidence="8">
    <location>
        <position position="150"/>
    </location>
    <ligand>
        <name>[4Fe-4S] cluster</name>
        <dbReference type="ChEBI" id="CHEBI:49883"/>
        <label>2</label>
        <note>4Fe-4S-S-AdoMet</note>
    </ligand>
</feature>
<dbReference type="GO" id="GO:0005829">
    <property type="term" value="C:cytosol"/>
    <property type="evidence" value="ECO:0007669"/>
    <property type="project" value="TreeGrafter"/>
</dbReference>
<sequence>MANNAFYLISLGCPKNEVDSDSLISGLFDSGWQKAKQPQEADVILVTTCSFIQTAVEEAVESILEAVDFKEGGARKLVVAGCLVSRYGKPELEKLLPEVDLFIDFPDYAHLPELLGSENVMKAGTPRNFSSTLEKGYVYIKLGEGCRRACSFCTIPKIRGPLVSRPWQDIRDEALFFISQGIKELVLIAQDTTSYGIDLYGKSYLAFLIDRLCELEGDFRLRLMYLHPEGIDHEILYSMADPKVYPYVDIPLQHVDPAILRKMNRGGDGASHHRLLDRIRYELGDVSLRATFMTGFLGEDDASFAMIEDFIASERFDWLGLFRYSQEEGTRAFSIPGMVEADRAEERLIRLTELQEEIMRDKARGFIGRRLQVLVEGRSLEAPGYWEARSWREAPEVDGVIFVRDHEALRPGAFFETTITGNEGIDLIGAIDD</sequence>
<dbReference type="InterPro" id="IPR023404">
    <property type="entry name" value="rSAM_horseshoe"/>
</dbReference>
<dbReference type="Pfam" id="PF04055">
    <property type="entry name" value="Radical_SAM"/>
    <property type="match status" value="1"/>
</dbReference>
<evidence type="ECO:0000256" key="6">
    <source>
        <dbReference type="ARBA" id="ARBA00023004"/>
    </source>
</evidence>
<keyword evidence="4 8" id="KW-0949">S-adenosyl-L-methionine</keyword>
<dbReference type="Proteomes" id="UP000177876">
    <property type="component" value="Unassembled WGS sequence"/>
</dbReference>
<comment type="subcellular location">
    <subcellularLocation>
        <location evidence="8">Cytoplasm</location>
    </subcellularLocation>
</comment>
<dbReference type="PANTHER" id="PTHR43837">
    <property type="entry name" value="RIBOSOMAL PROTEIN S12 METHYLTHIOTRANSFERASE RIMO"/>
    <property type="match status" value="1"/>
</dbReference>
<dbReference type="HAMAP" id="MF_01865">
    <property type="entry name" value="MTTase_RimO"/>
    <property type="match status" value="1"/>
</dbReference>
<dbReference type="NCBIfam" id="TIGR00089">
    <property type="entry name" value="MiaB/RimO family radical SAM methylthiotransferase"/>
    <property type="match status" value="1"/>
</dbReference>
<comment type="caution">
    <text evidence="12">The sequence shown here is derived from an EMBL/GenBank/DDBJ whole genome shotgun (WGS) entry which is preliminary data.</text>
</comment>
<keyword evidence="12" id="KW-0687">Ribonucleoprotein</keyword>
<dbReference type="InterPro" id="IPR007197">
    <property type="entry name" value="rSAM"/>
</dbReference>
<evidence type="ECO:0000256" key="5">
    <source>
        <dbReference type="ARBA" id="ARBA00022723"/>
    </source>
</evidence>
<proteinExistence type="inferred from homology"/>
<evidence type="ECO:0000313" key="13">
    <source>
        <dbReference type="Proteomes" id="UP000177876"/>
    </source>
</evidence>
<keyword evidence="5 8" id="KW-0479">Metal-binding</keyword>
<dbReference type="CDD" id="cd01335">
    <property type="entry name" value="Radical_SAM"/>
    <property type="match status" value="1"/>
</dbReference>
<evidence type="ECO:0000256" key="8">
    <source>
        <dbReference type="HAMAP-Rule" id="MF_01865"/>
    </source>
</evidence>
<evidence type="ECO:0000313" key="12">
    <source>
        <dbReference type="EMBL" id="OFW56025.1"/>
    </source>
</evidence>
<dbReference type="Gene3D" id="2.40.50.140">
    <property type="entry name" value="Nucleic acid-binding proteins"/>
    <property type="match status" value="1"/>
</dbReference>
<keyword evidence="12" id="KW-0689">Ribosomal protein</keyword>
<feature type="binding site" evidence="8">
    <location>
        <position position="13"/>
    </location>
    <ligand>
        <name>[4Fe-4S] cluster</name>
        <dbReference type="ChEBI" id="CHEBI:49883"/>
        <label>1</label>
    </ligand>
</feature>
<dbReference type="InterPro" id="IPR006638">
    <property type="entry name" value="Elp3/MiaA/NifB-like_rSAM"/>
</dbReference>
<dbReference type="STRING" id="1797197.A2Y75_04775"/>
<dbReference type="InterPro" id="IPR013848">
    <property type="entry name" value="Methylthiotransferase_N"/>
</dbReference>
<dbReference type="EC" id="2.8.4.4" evidence="8"/>
<dbReference type="PANTHER" id="PTHR43837:SF1">
    <property type="entry name" value="RIBOSOMAL PROTEIN US12 METHYLTHIOTRANSFERASE RIMO"/>
    <property type="match status" value="1"/>
</dbReference>
<dbReference type="PROSITE" id="PS01278">
    <property type="entry name" value="MTTASE_RADICAL"/>
    <property type="match status" value="1"/>
</dbReference>
<feature type="binding site" evidence="8">
    <location>
        <position position="153"/>
    </location>
    <ligand>
        <name>[4Fe-4S] cluster</name>
        <dbReference type="ChEBI" id="CHEBI:49883"/>
        <label>2</label>
        <note>4Fe-4S-S-AdoMet</note>
    </ligand>
</feature>
<keyword evidence="7 8" id="KW-0411">Iron-sulfur</keyword>
<dbReference type="PROSITE" id="PS50926">
    <property type="entry name" value="TRAM"/>
    <property type="match status" value="1"/>
</dbReference>
<evidence type="ECO:0000259" key="11">
    <source>
        <dbReference type="PROSITE" id="PS51918"/>
    </source>
</evidence>
<evidence type="ECO:0000256" key="7">
    <source>
        <dbReference type="ARBA" id="ARBA00023014"/>
    </source>
</evidence>
<evidence type="ECO:0000259" key="10">
    <source>
        <dbReference type="PROSITE" id="PS51449"/>
    </source>
</evidence>